<reference evidence="2" key="1">
    <citation type="journal article" date="2019" name="Int. J. Syst. Evol. Microbiol.">
        <title>The Global Catalogue of Microorganisms (GCM) 10K type strain sequencing project: providing services to taxonomists for standard genome sequencing and annotation.</title>
        <authorList>
            <consortium name="The Broad Institute Genomics Platform"/>
            <consortium name="The Broad Institute Genome Sequencing Center for Infectious Disease"/>
            <person name="Wu L."/>
            <person name="Ma J."/>
        </authorList>
    </citation>
    <scope>NUCLEOTIDE SEQUENCE [LARGE SCALE GENOMIC DNA]</scope>
    <source>
        <strain evidence="2">LMG 29247</strain>
    </source>
</reference>
<accession>A0ABW4KUK5</accession>
<protein>
    <recommendedName>
        <fullName evidence="3">DUF937 domain-containing protein</fullName>
    </recommendedName>
</protein>
<evidence type="ECO:0000313" key="2">
    <source>
        <dbReference type="Proteomes" id="UP001597304"/>
    </source>
</evidence>
<gene>
    <name evidence="1" type="ORF">ACFSF0_05200</name>
</gene>
<comment type="caution">
    <text evidence="1">The sequence shown here is derived from an EMBL/GenBank/DDBJ whole genome shotgun (WGS) entry which is preliminary data.</text>
</comment>
<dbReference type="Proteomes" id="UP001597304">
    <property type="component" value="Unassembled WGS sequence"/>
</dbReference>
<name>A0ABW4KUK5_9BURK</name>
<evidence type="ECO:0008006" key="3">
    <source>
        <dbReference type="Google" id="ProtNLM"/>
    </source>
</evidence>
<dbReference type="RefSeq" id="WP_147914964.1">
    <property type="nucleotide sequence ID" value="NZ_JBHUEJ010000013.1"/>
</dbReference>
<organism evidence="1 2">
    <name type="scientific">Ottowia flava</name>
    <dbReference type="NCBI Taxonomy" id="2675430"/>
    <lineage>
        <taxon>Bacteria</taxon>
        <taxon>Pseudomonadati</taxon>
        <taxon>Pseudomonadota</taxon>
        <taxon>Betaproteobacteria</taxon>
        <taxon>Burkholderiales</taxon>
        <taxon>Comamonadaceae</taxon>
        <taxon>Ottowia</taxon>
    </lineage>
</organism>
<evidence type="ECO:0000313" key="1">
    <source>
        <dbReference type="EMBL" id="MFD1709990.1"/>
    </source>
</evidence>
<dbReference type="EMBL" id="JBHUEJ010000013">
    <property type="protein sequence ID" value="MFD1709990.1"/>
    <property type="molecule type" value="Genomic_DNA"/>
</dbReference>
<proteinExistence type="predicted"/>
<keyword evidence="2" id="KW-1185">Reference proteome</keyword>
<sequence length="164" mass="16982">MALLDTLQQILANATNPDPKHVDQISREAPKDQLGAGVADALRSDQTPDLGDTLAGLFEKASPQDRADILNMLTEKFGAGALAGVAGGALAGHEGPSTPMVDATKAGQLTPAQVRDVAVAAEQGEPGIMDRIGNFYAEHPDLVKTLGAGALMVALARFKNNMGR</sequence>